<evidence type="ECO:0000313" key="9">
    <source>
        <dbReference type="Ensembl" id="ENSPTIP00000025757.1"/>
    </source>
</evidence>
<evidence type="ECO:0000256" key="7">
    <source>
        <dbReference type="SAM" id="SignalP"/>
    </source>
</evidence>
<dbReference type="InterPro" id="IPR002971">
    <property type="entry name" value="Maj_urinary"/>
</dbReference>
<evidence type="ECO:0000256" key="2">
    <source>
        <dbReference type="ARBA" id="ARBA00006889"/>
    </source>
</evidence>
<dbReference type="GO" id="GO:0005615">
    <property type="term" value="C:extracellular space"/>
    <property type="evidence" value="ECO:0007669"/>
    <property type="project" value="TreeGrafter"/>
</dbReference>
<dbReference type="PANTHER" id="PTHR11430">
    <property type="entry name" value="LIPOCALIN"/>
    <property type="match status" value="1"/>
</dbReference>
<dbReference type="PANTHER" id="PTHR11430:SF76">
    <property type="entry name" value="MAJOR URINARY PROTEIN 1-RELATED"/>
    <property type="match status" value="1"/>
</dbReference>
<dbReference type="InterPro" id="IPR000566">
    <property type="entry name" value="Lipocln_cytosolic_FA-bd_dom"/>
</dbReference>
<dbReference type="Gene3D" id="2.40.128.20">
    <property type="match status" value="1"/>
</dbReference>
<keyword evidence="10" id="KW-1185">Reference proteome</keyword>
<keyword evidence="3" id="KW-0964">Secreted</keyword>
<dbReference type="PROSITE" id="PS00213">
    <property type="entry name" value="LIPOCALIN"/>
    <property type="match status" value="1"/>
</dbReference>
<feature type="domain" description="Lipocalin/cytosolic fatty-acid binding" evidence="8">
    <location>
        <begin position="32"/>
        <end position="168"/>
    </location>
</feature>
<dbReference type="PRINTS" id="PR01221">
    <property type="entry name" value="MAJORURINARY"/>
</dbReference>
<dbReference type="Pfam" id="PF00061">
    <property type="entry name" value="Lipocalin"/>
    <property type="match status" value="1"/>
</dbReference>
<keyword evidence="4 7" id="KW-0732">Signal</keyword>
<comment type="subcellular location">
    <subcellularLocation>
        <location evidence="1">Secreted</location>
    </subcellularLocation>
</comment>
<dbReference type="InterPro" id="IPR022272">
    <property type="entry name" value="Lipocalin_CS"/>
</dbReference>
<dbReference type="AlphaFoldDB" id="A0A8C9L0C0"/>
<proteinExistence type="inferred from homology"/>
<dbReference type="Ensembl" id="ENSPTIT00000030296.1">
    <property type="protein sequence ID" value="ENSPTIP00000025757.1"/>
    <property type="gene ID" value="ENSPTIG00000021412.1"/>
</dbReference>
<dbReference type="SUPFAM" id="SSF50814">
    <property type="entry name" value="Lipocalins"/>
    <property type="match status" value="1"/>
</dbReference>
<dbReference type="FunFam" id="2.40.128.20:FF:000008">
    <property type="entry name" value="Major urinary protein"/>
    <property type="match status" value="1"/>
</dbReference>
<dbReference type="GO" id="GO:0005549">
    <property type="term" value="F:odorant binding"/>
    <property type="evidence" value="ECO:0007669"/>
    <property type="project" value="TreeGrafter"/>
</dbReference>
<evidence type="ECO:0000256" key="3">
    <source>
        <dbReference type="ARBA" id="ARBA00022525"/>
    </source>
</evidence>
<dbReference type="PRINTS" id="PR00179">
    <property type="entry name" value="LIPOCALIN"/>
</dbReference>
<evidence type="ECO:0000256" key="5">
    <source>
        <dbReference type="ARBA" id="ARBA00023157"/>
    </source>
</evidence>
<evidence type="ECO:0000259" key="8">
    <source>
        <dbReference type="Pfam" id="PF00061"/>
    </source>
</evidence>
<reference evidence="9" key="2">
    <citation type="submission" date="2025-09" db="UniProtKB">
        <authorList>
            <consortium name="Ensembl"/>
        </authorList>
    </citation>
    <scope>IDENTIFICATION</scope>
</reference>
<protein>
    <recommendedName>
        <fullName evidence="8">Lipocalin/cytosolic fatty-acid binding domain-containing protein</fullName>
    </recommendedName>
</protein>
<dbReference type="Proteomes" id="UP000675900">
    <property type="component" value="Unassembled WGS sequence"/>
</dbReference>
<evidence type="ECO:0000256" key="1">
    <source>
        <dbReference type="ARBA" id="ARBA00004613"/>
    </source>
</evidence>
<evidence type="ECO:0000256" key="4">
    <source>
        <dbReference type="ARBA" id="ARBA00022729"/>
    </source>
</evidence>
<name>A0A8C9L0C0_PANTA</name>
<evidence type="ECO:0000256" key="6">
    <source>
        <dbReference type="RuleBase" id="RU003695"/>
    </source>
</evidence>
<accession>A0A8C9L0C0</accession>
<reference evidence="9" key="1">
    <citation type="submission" date="2025-08" db="UniProtKB">
        <authorList>
            <consortium name="Ensembl"/>
        </authorList>
    </citation>
    <scope>IDENTIFICATION</scope>
</reference>
<dbReference type="InterPro" id="IPR002345">
    <property type="entry name" value="Lipocalin"/>
</dbReference>
<feature type="signal peptide" evidence="7">
    <location>
        <begin position="1"/>
        <end position="15"/>
    </location>
</feature>
<comment type="similarity">
    <text evidence="2 6">Belongs to the calycin superfamily. Lipocalin family.</text>
</comment>
<organism evidence="9 10">
    <name type="scientific">Panthera tigris altaica</name>
    <name type="common">Siberian tiger</name>
    <dbReference type="NCBI Taxonomy" id="74533"/>
    <lineage>
        <taxon>Eukaryota</taxon>
        <taxon>Metazoa</taxon>
        <taxon>Chordata</taxon>
        <taxon>Craniata</taxon>
        <taxon>Vertebrata</taxon>
        <taxon>Euteleostomi</taxon>
        <taxon>Mammalia</taxon>
        <taxon>Eutheria</taxon>
        <taxon>Laurasiatheria</taxon>
        <taxon>Carnivora</taxon>
        <taxon>Feliformia</taxon>
        <taxon>Felidae</taxon>
        <taxon>Pantherinae</taxon>
        <taxon>Panthera</taxon>
    </lineage>
</organism>
<evidence type="ECO:0000313" key="10">
    <source>
        <dbReference type="Proteomes" id="UP000675900"/>
    </source>
</evidence>
<dbReference type="InterPro" id="IPR012674">
    <property type="entry name" value="Calycin"/>
</dbReference>
<sequence>MKLLLLCLGLILVCAHEEENVVRSNIDISKISGEWYSILLASDVKEKIGENGSMRVFVKHIKALDNSSLSFVFHTKENGKCTEIFLVADKTEDGVYSVVYDGYNVFSIVETVYDEYILLHLVNFDKKKPFQLVEFYAREPDVSQKLKEKFVKYCQEHGIVKENILDLTEIGKYCYFLVFSS</sequence>
<keyword evidence="5" id="KW-1015">Disulfide bond</keyword>
<dbReference type="GeneTree" id="ENSGT01050000244868"/>
<feature type="chain" id="PRO_5034720042" description="Lipocalin/cytosolic fatty-acid binding domain-containing protein" evidence="7">
    <location>
        <begin position="16"/>
        <end position="181"/>
    </location>
</feature>
<dbReference type="GO" id="GO:0036094">
    <property type="term" value="F:small molecule binding"/>
    <property type="evidence" value="ECO:0007669"/>
    <property type="project" value="InterPro"/>
</dbReference>